<dbReference type="AlphaFoldDB" id="G0RZX5"/>
<evidence type="ECO:0000313" key="3">
    <source>
        <dbReference type="Proteomes" id="UP000008066"/>
    </source>
</evidence>
<dbReference type="HOGENOM" id="CLU_029865_0_0_1"/>
<dbReference type="GeneID" id="18254835"/>
<sequence>MDLEACSPGQLEPVPASILLDHELAKRKLADKKGRIVTGCSALDNYVLLGGFERGSVVGVSAEDEELGLLLGLQMIACTLTSNTCARTMIVTTLPTAMILPKLRAALMNQLSAQGLDSLQSRVKQCLERISIARVFDIDGFKEVLKELGEAAISAETHAQELQKNAKVPGAGEPAKSHQQAVPEERERTEIPDSEEEDLCSPEPLPQEPPDIQLPPAELAQTVSSVPDIVLVAHMSNLLNALFASRDKQPAHDTMLLLSSQLHSFARSSAMNGPVFMLLNSTISPTSSSHDESIIGKGMKLSKQVEPTLCSIFNPAPQSSPLRRHHPCNVPGRFVRDPAQRNKPAFGQVFAQMVDLHLLCTRVPRTKVDAAAVAARPGGGLVEVSYTWVVEVLLDETGVLERVVADHMGDEGWVRRCREQRWAAVDVDQGRIVDAVL</sequence>
<protein>
    <submittedName>
        <fullName evidence="2">Uncharacterized protein</fullName>
    </submittedName>
</protein>
<feature type="region of interest" description="Disordered" evidence="1">
    <location>
        <begin position="162"/>
        <end position="210"/>
    </location>
</feature>
<dbReference type="EMBL" id="GL988037">
    <property type="protein sequence ID" value="EGS23136.1"/>
    <property type="molecule type" value="Genomic_DNA"/>
</dbReference>
<evidence type="ECO:0000256" key="1">
    <source>
        <dbReference type="SAM" id="MobiDB-lite"/>
    </source>
</evidence>
<accession>G0RZX5</accession>
<dbReference type="Gene3D" id="3.40.50.300">
    <property type="entry name" value="P-loop containing nucleotide triphosphate hydrolases"/>
    <property type="match status" value="1"/>
</dbReference>
<dbReference type="InterPro" id="IPR027417">
    <property type="entry name" value="P-loop_NTPase"/>
</dbReference>
<dbReference type="OrthoDB" id="336321at2759"/>
<reference evidence="2 3" key="1">
    <citation type="journal article" date="2011" name="Cell">
        <title>Insight into structure and assembly of the nuclear pore complex by utilizing the genome of a eukaryotic thermophile.</title>
        <authorList>
            <person name="Amlacher S."/>
            <person name="Sarges P."/>
            <person name="Flemming D."/>
            <person name="van Noort V."/>
            <person name="Kunze R."/>
            <person name="Devos D.P."/>
            <person name="Arumugam M."/>
            <person name="Bork P."/>
            <person name="Hurt E."/>
        </authorList>
    </citation>
    <scope>NUCLEOTIDE SEQUENCE [LARGE SCALE GENOMIC DNA]</scope>
    <source>
        <strain evidence="3">DSM 1495 / CBS 144.50 / IMI 039719</strain>
    </source>
</reference>
<dbReference type="Proteomes" id="UP000008066">
    <property type="component" value="Unassembled WGS sequence"/>
</dbReference>
<evidence type="ECO:0000313" key="2">
    <source>
        <dbReference type="EMBL" id="EGS23136.1"/>
    </source>
</evidence>
<name>G0RZX5_CHATD</name>
<dbReference type="STRING" id="759272.G0RZX5"/>
<proteinExistence type="predicted"/>
<gene>
    <name evidence="2" type="ORF">CTHT_0007970</name>
</gene>
<dbReference type="OMA" id="DEMGVWE"/>
<dbReference type="RefSeq" id="XP_006691327.1">
    <property type="nucleotide sequence ID" value="XM_006691264.1"/>
</dbReference>
<dbReference type="KEGG" id="cthr:CTHT_0007970"/>
<organism evidence="3">
    <name type="scientific">Chaetomium thermophilum (strain DSM 1495 / CBS 144.50 / IMI 039719)</name>
    <name type="common">Thermochaetoides thermophila</name>
    <dbReference type="NCBI Taxonomy" id="759272"/>
    <lineage>
        <taxon>Eukaryota</taxon>
        <taxon>Fungi</taxon>
        <taxon>Dikarya</taxon>
        <taxon>Ascomycota</taxon>
        <taxon>Pezizomycotina</taxon>
        <taxon>Sordariomycetes</taxon>
        <taxon>Sordariomycetidae</taxon>
        <taxon>Sordariales</taxon>
        <taxon>Chaetomiaceae</taxon>
        <taxon>Thermochaetoides</taxon>
    </lineage>
</organism>
<dbReference type="eggNOG" id="ENOG502SGEW">
    <property type="taxonomic scope" value="Eukaryota"/>
</dbReference>
<keyword evidence="3" id="KW-1185">Reference proteome</keyword>